<dbReference type="Pfam" id="PF04082">
    <property type="entry name" value="Fungal_trans"/>
    <property type="match status" value="1"/>
</dbReference>
<feature type="compositionally biased region" description="Low complexity" evidence="3">
    <location>
        <begin position="28"/>
        <end position="44"/>
    </location>
</feature>
<comment type="caution">
    <text evidence="5">The sequence shown here is derived from an EMBL/GenBank/DDBJ whole genome shotgun (WGS) entry which is preliminary data.</text>
</comment>
<dbReference type="InterPro" id="IPR036864">
    <property type="entry name" value="Zn2-C6_fun-type_DNA-bd_sf"/>
</dbReference>
<feature type="compositionally biased region" description="Polar residues" evidence="3">
    <location>
        <begin position="191"/>
        <end position="200"/>
    </location>
</feature>
<dbReference type="InterPro" id="IPR007219">
    <property type="entry name" value="XnlR_reg_dom"/>
</dbReference>
<sequence length="770" mass="84489">MAHTNPHPQHSKSSASSSVMGAHMPPISYGTSNKSTSSGNSFTSPLDQSELTSLTRVQLQAQQASAQENKRRRYRIPRSCDRCRSSKIKCVFENGRCAACAASGLPCTFANPGSLKERPPTQKDVEHLQARIRSLERLIHAVAPSLDLNNLPSLDKLDTIPQLKSLCSDSSSAEHSLDPSDPRALLPPHQSPESSNKSNSAVAPIWSSAHWSQSDNSPSNGRFVGLTFESAHYVGTNGVFSLPDSAATQAGAHVPPASTKSGELSPVDKIIRNQYQQRIFGTQHFYPEPDLEHHLLTLYFTHLHPLYPVLHPPTFLQLHASGLAHTETSFRSLCLFVFALASRLSDDPRVLLDIDGSPHSSPQIAGLRYCFSATSYLYRPIATPATLFDLQGYVLLCMYSLGTVSPMSTWSVAGIGLQRAQEVGAHREQSHIWKSDKLRDHLRRKAFFALNQFDNSLSAILGRTAYMQEEDYDLTPDDPGVDIAIGTLIPPYGAGGPVSREAAELFQQSVMSLINGSAGKRAILPVLNTLHARRNKTEDGNLLNSVKPLVNKIDAGLDEWYSNMPAQLRDSPVAPDYLLASVTLLTHYHHHRQIIHRVLFDCAHDEHSSMSICVSAASSIINLTNQLRQPNLLRHAFLWAPLRVASAAIVLICSIRKERHTISDHDADSRRRDINTALNILNELAPSTYMAETSAKATERLVKLLGLVDDSDTPPGATFDPSQVTNAAFDVSSSNMFPSDFNFNMWQNDLLANSPVDIAASYPSHGTSQE</sequence>
<feature type="region of interest" description="Disordered" evidence="3">
    <location>
        <begin position="169"/>
        <end position="200"/>
    </location>
</feature>
<keyword evidence="1" id="KW-0479">Metal-binding</keyword>
<dbReference type="InterPro" id="IPR050987">
    <property type="entry name" value="AtrR-like"/>
</dbReference>
<dbReference type="AlphaFoldDB" id="A0A9P6N9W3"/>
<dbReference type="Gene3D" id="4.10.240.10">
    <property type="entry name" value="Zn(2)-C6 fungal-type DNA-binding domain"/>
    <property type="match status" value="1"/>
</dbReference>
<evidence type="ECO:0000313" key="5">
    <source>
        <dbReference type="EMBL" id="KAG0142289.1"/>
    </source>
</evidence>
<organism evidence="5 6">
    <name type="scientific">Cronartium quercuum f. sp. fusiforme G11</name>
    <dbReference type="NCBI Taxonomy" id="708437"/>
    <lineage>
        <taxon>Eukaryota</taxon>
        <taxon>Fungi</taxon>
        <taxon>Dikarya</taxon>
        <taxon>Basidiomycota</taxon>
        <taxon>Pucciniomycotina</taxon>
        <taxon>Pucciniomycetes</taxon>
        <taxon>Pucciniales</taxon>
        <taxon>Coleosporiaceae</taxon>
        <taxon>Cronartium</taxon>
    </lineage>
</organism>
<dbReference type="OrthoDB" id="4456959at2759"/>
<gene>
    <name evidence="5" type="ORF">CROQUDRAFT_662724</name>
</gene>
<dbReference type="SMART" id="SM00066">
    <property type="entry name" value="GAL4"/>
    <property type="match status" value="1"/>
</dbReference>
<evidence type="ECO:0000259" key="4">
    <source>
        <dbReference type="PROSITE" id="PS50048"/>
    </source>
</evidence>
<dbReference type="CDD" id="cd12148">
    <property type="entry name" value="fungal_TF_MHR"/>
    <property type="match status" value="1"/>
</dbReference>
<dbReference type="Pfam" id="PF00172">
    <property type="entry name" value="Zn_clus"/>
    <property type="match status" value="1"/>
</dbReference>
<dbReference type="PROSITE" id="PS50048">
    <property type="entry name" value="ZN2_CY6_FUNGAL_2"/>
    <property type="match status" value="1"/>
</dbReference>
<dbReference type="InterPro" id="IPR001138">
    <property type="entry name" value="Zn2Cys6_DnaBD"/>
</dbReference>
<dbReference type="PANTHER" id="PTHR46910">
    <property type="entry name" value="TRANSCRIPTION FACTOR PDR1"/>
    <property type="match status" value="1"/>
</dbReference>
<dbReference type="GO" id="GO:0003677">
    <property type="term" value="F:DNA binding"/>
    <property type="evidence" value="ECO:0007669"/>
    <property type="project" value="InterPro"/>
</dbReference>
<evidence type="ECO:0000256" key="2">
    <source>
        <dbReference type="ARBA" id="ARBA00023242"/>
    </source>
</evidence>
<dbReference type="SUPFAM" id="SSF57701">
    <property type="entry name" value="Zn2/Cys6 DNA-binding domain"/>
    <property type="match status" value="1"/>
</dbReference>
<protein>
    <recommendedName>
        <fullName evidence="4">Zn(2)-C6 fungal-type domain-containing protein</fullName>
    </recommendedName>
</protein>
<proteinExistence type="predicted"/>
<dbReference type="PROSITE" id="PS00463">
    <property type="entry name" value="ZN2_CY6_FUNGAL_1"/>
    <property type="match status" value="1"/>
</dbReference>
<feature type="region of interest" description="Disordered" evidence="3">
    <location>
        <begin position="1"/>
        <end position="47"/>
    </location>
</feature>
<dbReference type="Proteomes" id="UP000886653">
    <property type="component" value="Unassembled WGS sequence"/>
</dbReference>
<reference evidence="5" key="1">
    <citation type="submission" date="2013-11" db="EMBL/GenBank/DDBJ databases">
        <title>Genome sequence of the fusiform rust pathogen reveals effectors for host alternation and coevolution with pine.</title>
        <authorList>
            <consortium name="DOE Joint Genome Institute"/>
            <person name="Smith K."/>
            <person name="Pendleton A."/>
            <person name="Kubisiak T."/>
            <person name="Anderson C."/>
            <person name="Salamov A."/>
            <person name="Aerts A."/>
            <person name="Riley R."/>
            <person name="Clum A."/>
            <person name="Lindquist E."/>
            <person name="Ence D."/>
            <person name="Campbell M."/>
            <person name="Kronenberg Z."/>
            <person name="Feau N."/>
            <person name="Dhillon B."/>
            <person name="Hamelin R."/>
            <person name="Burleigh J."/>
            <person name="Smith J."/>
            <person name="Yandell M."/>
            <person name="Nelson C."/>
            <person name="Grigoriev I."/>
            <person name="Davis J."/>
        </authorList>
    </citation>
    <scope>NUCLEOTIDE SEQUENCE</scope>
    <source>
        <strain evidence="5">G11</strain>
    </source>
</reference>
<dbReference type="CDD" id="cd00067">
    <property type="entry name" value="GAL4"/>
    <property type="match status" value="1"/>
</dbReference>
<evidence type="ECO:0000256" key="3">
    <source>
        <dbReference type="SAM" id="MobiDB-lite"/>
    </source>
</evidence>
<keyword evidence="2" id="KW-0539">Nucleus</keyword>
<evidence type="ECO:0000256" key="1">
    <source>
        <dbReference type="ARBA" id="ARBA00022723"/>
    </source>
</evidence>
<evidence type="ECO:0000313" key="6">
    <source>
        <dbReference type="Proteomes" id="UP000886653"/>
    </source>
</evidence>
<accession>A0A9P6N9W3</accession>
<feature type="domain" description="Zn(2)-C6 fungal-type" evidence="4">
    <location>
        <begin position="79"/>
        <end position="109"/>
    </location>
</feature>
<name>A0A9P6N9W3_9BASI</name>
<dbReference type="GO" id="GO:0008270">
    <property type="term" value="F:zinc ion binding"/>
    <property type="evidence" value="ECO:0007669"/>
    <property type="project" value="InterPro"/>
</dbReference>
<dbReference type="GO" id="GO:0000981">
    <property type="term" value="F:DNA-binding transcription factor activity, RNA polymerase II-specific"/>
    <property type="evidence" value="ECO:0007669"/>
    <property type="project" value="InterPro"/>
</dbReference>
<dbReference type="PANTHER" id="PTHR46910:SF1">
    <property type="entry name" value="MISCELLANEOUS ZN(II)2CYS6 TRANSCRIPTION FACTOR (EUROFUNG)-RELATED"/>
    <property type="match status" value="1"/>
</dbReference>
<dbReference type="EMBL" id="MU167353">
    <property type="protein sequence ID" value="KAG0142289.1"/>
    <property type="molecule type" value="Genomic_DNA"/>
</dbReference>
<dbReference type="GO" id="GO:0006351">
    <property type="term" value="P:DNA-templated transcription"/>
    <property type="evidence" value="ECO:0007669"/>
    <property type="project" value="InterPro"/>
</dbReference>
<keyword evidence="6" id="KW-1185">Reference proteome</keyword>